<evidence type="ECO:0000256" key="1">
    <source>
        <dbReference type="SAM" id="Phobius"/>
    </source>
</evidence>
<dbReference type="RefSeq" id="WP_185002950.1">
    <property type="nucleotide sequence ID" value="NZ_BAAAUI010000002.1"/>
</dbReference>
<name>A0A7W7C9K1_9PSEU</name>
<accession>A0A7W7C9K1</accession>
<dbReference type="Proteomes" id="UP000533598">
    <property type="component" value="Unassembled WGS sequence"/>
</dbReference>
<feature type="transmembrane region" description="Helical" evidence="1">
    <location>
        <begin position="292"/>
        <end position="315"/>
    </location>
</feature>
<sequence length="485" mass="50691">MSAGTVPELEPIGVLGGPETLPDVRTLDIPPRLRELAHRFESLCANAVDPLEVAAGLEADGLSDQAVKARYGCPDVFALAEELFRLVPRAPAEPAPLPEVWAANPKLHLLRGVLFALPGLGYTAATPLLVRPAALAVLVGSLVLSWTMSQGLSYLGYVRLGLGRADAAYSVLRNGLFFCGTLVALASAGLAWFSDAGWSVLALGVGQGIYLLAATVLLVRGAELLLLLALAPAVLAGGLHLLGGHRFLPHWAELLGLIGSVLLTVGFAVWRTRTGKPVRAKARPNWTELRNALPHALFGLCAAGLLALPVVWAVLPSAPDIPGAALAALPVSLSMGFAEWCLFGYRRRMGRLLRESTTLASFALRSRFVLTGVLTRYLIAAAALCAVVLFTVPGAIPAAVPTYAAYLALGGALFLALLVQALGLNTIALIACGAALAVEVAFTLTGGALRWPLGTVWVQLAVGLALLLVLYCHAALSLGSAVRHR</sequence>
<feature type="transmembrane region" description="Helical" evidence="1">
    <location>
        <begin position="254"/>
        <end position="271"/>
    </location>
</feature>
<evidence type="ECO:0000313" key="2">
    <source>
        <dbReference type="EMBL" id="MBB4677068.1"/>
    </source>
</evidence>
<feature type="transmembrane region" description="Helical" evidence="1">
    <location>
        <begin position="321"/>
        <end position="345"/>
    </location>
</feature>
<comment type="caution">
    <text evidence="2">The sequence shown here is derived from an EMBL/GenBank/DDBJ whole genome shotgun (WGS) entry which is preliminary data.</text>
</comment>
<feature type="transmembrane region" description="Helical" evidence="1">
    <location>
        <begin position="456"/>
        <end position="476"/>
    </location>
</feature>
<keyword evidence="3" id="KW-1185">Reference proteome</keyword>
<feature type="transmembrane region" description="Helical" evidence="1">
    <location>
        <begin position="426"/>
        <end position="444"/>
    </location>
</feature>
<dbReference type="AlphaFoldDB" id="A0A7W7C9K1"/>
<protein>
    <submittedName>
        <fullName evidence="2">Uncharacterized protein</fullName>
    </submittedName>
</protein>
<keyword evidence="1" id="KW-1133">Transmembrane helix</keyword>
<keyword evidence="1" id="KW-0812">Transmembrane</keyword>
<feature type="transmembrane region" description="Helical" evidence="1">
    <location>
        <begin position="224"/>
        <end position="242"/>
    </location>
</feature>
<organism evidence="2 3">
    <name type="scientific">Crossiella cryophila</name>
    <dbReference type="NCBI Taxonomy" id="43355"/>
    <lineage>
        <taxon>Bacteria</taxon>
        <taxon>Bacillati</taxon>
        <taxon>Actinomycetota</taxon>
        <taxon>Actinomycetes</taxon>
        <taxon>Pseudonocardiales</taxon>
        <taxon>Pseudonocardiaceae</taxon>
        <taxon>Crossiella</taxon>
    </lineage>
</organism>
<feature type="transmembrane region" description="Helical" evidence="1">
    <location>
        <begin position="135"/>
        <end position="155"/>
    </location>
</feature>
<proteinExistence type="predicted"/>
<feature type="transmembrane region" description="Helical" evidence="1">
    <location>
        <begin position="402"/>
        <end position="419"/>
    </location>
</feature>
<gene>
    <name evidence="2" type="ORF">HNR67_003186</name>
</gene>
<evidence type="ECO:0000313" key="3">
    <source>
        <dbReference type="Proteomes" id="UP000533598"/>
    </source>
</evidence>
<reference evidence="2 3" key="1">
    <citation type="submission" date="2020-08" db="EMBL/GenBank/DDBJ databases">
        <title>Sequencing the genomes of 1000 actinobacteria strains.</title>
        <authorList>
            <person name="Klenk H.-P."/>
        </authorList>
    </citation>
    <scope>NUCLEOTIDE SEQUENCE [LARGE SCALE GENOMIC DNA]</scope>
    <source>
        <strain evidence="2 3">DSM 44230</strain>
    </source>
</reference>
<feature type="transmembrane region" description="Helical" evidence="1">
    <location>
        <begin position="374"/>
        <end position="396"/>
    </location>
</feature>
<feature type="transmembrane region" description="Helical" evidence="1">
    <location>
        <begin position="200"/>
        <end position="219"/>
    </location>
</feature>
<keyword evidence="1" id="KW-0472">Membrane</keyword>
<dbReference type="EMBL" id="JACHMH010000001">
    <property type="protein sequence ID" value="MBB4677068.1"/>
    <property type="molecule type" value="Genomic_DNA"/>
</dbReference>
<feature type="transmembrane region" description="Helical" evidence="1">
    <location>
        <begin position="176"/>
        <end position="194"/>
    </location>
</feature>